<dbReference type="Pfam" id="PF10326">
    <property type="entry name" value="7TM_GPCR_Str"/>
    <property type="match status" value="2"/>
</dbReference>
<keyword evidence="3" id="KW-1185">Reference proteome</keyword>
<evidence type="ECO:0000256" key="1">
    <source>
        <dbReference type="SAM" id="Phobius"/>
    </source>
</evidence>
<dbReference type="GO" id="GO:0042048">
    <property type="term" value="P:olfactory behavior"/>
    <property type="evidence" value="ECO:0000318"/>
    <property type="project" value="GO_Central"/>
</dbReference>
<evidence type="ECO:0000313" key="3">
    <source>
        <dbReference type="Proteomes" id="UP000008549"/>
    </source>
</evidence>
<reference evidence="2 3" key="2">
    <citation type="journal article" date="2011" name="PLoS Genet.">
        <title>Caenorhabditis briggsae recombinant inbred line genotypes reveal inter-strain incompatibility and the evolution of recombination.</title>
        <authorList>
            <person name="Ross J.A."/>
            <person name="Koboldt D.C."/>
            <person name="Staisch J.E."/>
            <person name="Chamberlin H.M."/>
            <person name="Gupta B.P."/>
            <person name="Miller R.D."/>
            <person name="Baird S.E."/>
            <person name="Haag E.S."/>
        </authorList>
    </citation>
    <scope>NUCLEOTIDE SEQUENCE [LARGE SCALE GENOMIC DNA]</scope>
    <source>
        <strain evidence="2 3">AF16</strain>
    </source>
</reference>
<accession>A8X253</accession>
<dbReference type="EMBL" id="HE601320">
    <property type="protein sequence ID" value="CAP26713.1"/>
    <property type="molecule type" value="Genomic_DNA"/>
</dbReference>
<evidence type="ECO:0000313" key="2">
    <source>
        <dbReference type="EMBL" id="CAP26713.1"/>
    </source>
</evidence>
<dbReference type="GO" id="GO:0007186">
    <property type="term" value="P:G protein-coupled receptor signaling pathway"/>
    <property type="evidence" value="ECO:0000318"/>
    <property type="project" value="GO_Central"/>
</dbReference>
<reference evidence="2 3" key="1">
    <citation type="journal article" date="2003" name="PLoS Biol.">
        <title>The genome sequence of Caenorhabditis briggsae: a platform for comparative genomics.</title>
        <authorList>
            <person name="Stein L.D."/>
            <person name="Bao Z."/>
            <person name="Blasiar D."/>
            <person name="Blumenthal T."/>
            <person name="Brent M.R."/>
            <person name="Chen N."/>
            <person name="Chinwalla A."/>
            <person name="Clarke L."/>
            <person name="Clee C."/>
            <person name="Coghlan A."/>
            <person name="Coulson A."/>
            <person name="D'Eustachio P."/>
            <person name="Fitch D.H."/>
            <person name="Fulton L.A."/>
            <person name="Fulton R.E."/>
            <person name="Griffiths-Jones S."/>
            <person name="Harris T.W."/>
            <person name="Hillier L.W."/>
            <person name="Kamath R."/>
            <person name="Kuwabara P.E."/>
            <person name="Mardis E.R."/>
            <person name="Marra M.A."/>
            <person name="Miner T.L."/>
            <person name="Minx P."/>
            <person name="Mullikin J.C."/>
            <person name="Plumb R.W."/>
            <person name="Rogers J."/>
            <person name="Schein J.E."/>
            <person name="Sohrmann M."/>
            <person name="Spieth J."/>
            <person name="Stajich J.E."/>
            <person name="Wei C."/>
            <person name="Willey D."/>
            <person name="Wilson R.K."/>
            <person name="Durbin R."/>
            <person name="Waterston R.H."/>
        </authorList>
    </citation>
    <scope>NUCLEOTIDE SEQUENCE [LARGE SCALE GENOMIC DNA]</scope>
    <source>
        <strain evidence="2 3">AF16</strain>
    </source>
</reference>
<feature type="transmembrane region" description="Helical" evidence="1">
    <location>
        <begin position="329"/>
        <end position="347"/>
    </location>
</feature>
<keyword evidence="1" id="KW-0812">Transmembrane</keyword>
<keyword evidence="1" id="KW-0472">Membrane</keyword>
<feature type="transmembrane region" description="Helical" evidence="1">
    <location>
        <begin position="298"/>
        <end position="323"/>
    </location>
</feature>
<proteinExistence type="predicted"/>
<name>A8X253_CAEBR</name>
<dbReference type="PANTHER" id="PTHR22943">
    <property type="entry name" value="7-TRANSMEMBRANE DOMAIN RECEPTOR C.ELEGANS"/>
    <property type="match status" value="1"/>
</dbReference>
<dbReference type="GeneID" id="8589348"/>
<dbReference type="PANTHER" id="PTHR22943:SF109">
    <property type="entry name" value="SEVEN TM RECEPTOR"/>
    <property type="match status" value="1"/>
</dbReference>
<sequence length="383" mass="45194">MAENSESWKNPKKKEKFSKKKCKKIQKIGFQIFWIQKFLYQTNIPRTLMYPICLFLLFAHILQSFGEFSRRSIAFWTLMLSSTHLPMDQLLRFFEVPKIRCPKKPMDFINFLSGVEPSDFRSLFFAVHFIYRYGAADLAFQKKYLAGKKLIFLFLAPLVYGIWWTAVVLTMFQPSPESDEFMRINIFEPTKLDMIELHEYYKKEIKFTIFRTSLFRIPFLRRYDTQLEHISYVIVWFYTPSGEVIWSTFLAVVCNWFMMFTSFFCVIYFGIKCYLKIKKALKTSKMSSYYTKSIQNQLFQALVIQTLIPFLLMYAPVGMLFSFPMLNTNVGFISGFVAATIAIYPAVDPLPTMFNVKNYRKTILCGCFRKKSKKDNKNAVELG</sequence>
<dbReference type="CTD" id="8589348"/>
<keyword evidence="1" id="KW-1133">Transmembrane helix</keyword>
<dbReference type="SUPFAM" id="SSF81321">
    <property type="entry name" value="Family A G protein-coupled receptor-like"/>
    <property type="match status" value="1"/>
</dbReference>
<dbReference type="InterPro" id="IPR019428">
    <property type="entry name" value="7TM_GPCR_serpentine_rcpt_Str"/>
</dbReference>
<dbReference type="RefSeq" id="XP_002647349.1">
    <property type="nucleotide sequence ID" value="XM_002647303.1"/>
</dbReference>
<gene>
    <name evidence="2" type="ORF">CBG06399</name>
    <name evidence="2" type="ORF">CBG_06399</name>
</gene>
<feature type="transmembrane region" description="Helical" evidence="1">
    <location>
        <begin position="244"/>
        <end position="277"/>
    </location>
</feature>
<dbReference type="Proteomes" id="UP000008549">
    <property type="component" value="Unassembled WGS sequence"/>
</dbReference>
<organism evidence="2 3">
    <name type="scientific">Caenorhabditis briggsae</name>
    <dbReference type="NCBI Taxonomy" id="6238"/>
    <lineage>
        <taxon>Eukaryota</taxon>
        <taxon>Metazoa</taxon>
        <taxon>Ecdysozoa</taxon>
        <taxon>Nematoda</taxon>
        <taxon>Chromadorea</taxon>
        <taxon>Rhabditida</taxon>
        <taxon>Rhabditina</taxon>
        <taxon>Rhabditomorpha</taxon>
        <taxon>Rhabditoidea</taxon>
        <taxon>Rhabditidae</taxon>
        <taxon>Peloderinae</taxon>
        <taxon>Caenorhabditis</taxon>
    </lineage>
</organism>
<feature type="transmembrane region" description="Helical" evidence="1">
    <location>
        <begin position="150"/>
        <end position="172"/>
    </location>
</feature>
<dbReference type="InParanoid" id="A8X253"/>
<dbReference type="eggNOG" id="ENOG502TGNZ">
    <property type="taxonomic scope" value="Eukaryota"/>
</dbReference>
<dbReference type="HOGENOM" id="CLU_722056_0_0_1"/>
<protein>
    <submittedName>
        <fullName evidence="2">Protein CBG06399</fullName>
    </submittedName>
</protein>
<dbReference type="GO" id="GO:0005886">
    <property type="term" value="C:plasma membrane"/>
    <property type="evidence" value="ECO:0000318"/>
    <property type="project" value="GO_Central"/>
</dbReference>
<dbReference type="AlphaFoldDB" id="A8X253"/>
<dbReference type="GO" id="GO:0038022">
    <property type="term" value="F:G protein-coupled olfactory receptor activity"/>
    <property type="evidence" value="ECO:0000318"/>
    <property type="project" value="GO_Central"/>
</dbReference>
<feature type="transmembrane region" description="Helical" evidence="1">
    <location>
        <begin position="48"/>
        <end position="66"/>
    </location>
</feature>
<dbReference type="KEGG" id="cbr:CBG_06399"/>